<dbReference type="InterPro" id="IPR001650">
    <property type="entry name" value="Helicase_C-like"/>
</dbReference>
<dbReference type="InterPro" id="IPR027417">
    <property type="entry name" value="P-loop_NTPase"/>
</dbReference>
<keyword evidence="3" id="KW-0963">Cytoplasm</keyword>
<feature type="domain" description="Helicase C-terminal" evidence="15">
    <location>
        <begin position="442"/>
        <end position="610"/>
    </location>
</feature>
<dbReference type="Pfam" id="PF17757">
    <property type="entry name" value="UvrB_inter"/>
    <property type="match status" value="1"/>
</dbReference>
<feature type="domain" description="UVR" evidence="13">
    <location>
        <begin position="660"/>
        <end position="695"/>
    </location>
</feature>
<sequence>MDFKLAAPFVPTGDQPQAIDTLVKGLKNNLKHQVLLGVTGSGKTYTMAQVIARMNKPTLVISHNKTLAAQLYQEFKQFFPQNAVCYFVSYYDFYQPEAYLPQTDTYIEKETEINEEIDKLRLASTTNLLTRRDTLIVASVSCIYNLGNPRQYGKFILELRTGEPINRQSIIERLVDLQYERSEFSFHRSTFRLRAEFIDVYLAYESFVLRIVNDLGKIKNLQKIDPLTGKLIEEYDYFAIYPAKHYLTDLSSQQSIFDQISRDLEISVAEFRQKGKLVEAHRLNQRVNFDLEMIKEMGYVNGIENYSRYFDGRSPGDPPYSLIDYYTDPYKDNWLMFIDESHMTVPQLRGMYNGDRSRKETLIDYGFRLPAALDNRPLKFEEFFIRIPQLIYVSATPNVWEINLAKNSAKKVNSPLSGIAEQLVRPTGILDPIISVRPTKNQLIDLIHEIIKRKKNHQRVLVTTLTKRMAEDLAKFLEEQKYKQLPEFKNIKESDIPRVSYLHSDIVTLERSDILDDLRQGKYDCLIGINLLREGLDLPEVSLVAILDADKEGFLRSETALIQTMGRAARHIKGEVIMYADTLTGSMTRAISEINRRRKKQMEYNKKHHLKAKQITKPLREKLVIRDDEDKILDRILERKSSYNSLLNVSLDELTPLDARKITKKMAMEMRKSASELNFELAAALRDKILEINKAFD</sequence>
<dbReference type="NCBIfam" id="TIGR00631">
    <property type="entry name" value="uvrb"/>
    <property type="match status" value="1"/>
</dbReference>
<dbReference type="EMBL" id="MFJM01000039">
    <property type="protein sequence ID" value="OGG17344.1"/>
    <property type="molecule type" value="Genomic_DNA"/>
</dbReference>
<evidence type="ECO:0000256" key="11">
    <source>
        <dbReference type="ARBA" id="ARBA00029504"/>
    </source>
</evidence>
<evidence type="ECO:0000256" key="7">
    <source>
        <dbReference type="ARBA" id="ARBA00022840"/>
    </source>
</evidence>
<dbReference type="SMART" id="SM00487">
    <property type="entry name" value="DEXDc"/>
    <property type="match status" value="1"/>
</dbReference>
<comment type="similarity">
    <text evidence="2 12">Belongs to the UvrB family.</text>
</comment>
<dbReference type="Gene3D" id="4.10.860.10">
    <property type="entry name" value="UVR domain"/>
    <property type="match status" value="1"/>
</dbReference>
<proteinExistence type="inferred from homology"/>
<feature type="domain" description="Helicase ATP-binding" evidence="14">
    <location>
        <begin position="24"/>
        <end position="182"/>
    </location>
</feature>
<evidence type="ECO:0000259" key="15">
    <source>
        <dbReference type="PROSITE" id="PS51194"/>
    </source>
</evidence>
<evidence type="ECO:0000259" key="14">
    <source>
        <dbReference type="PROSITE" id="PS51192"/>
    </source>
</evidence>
<dbReference type="InterPro" id="IPR001943">
    <property type="entry name" value="UVR_dom"/>
</dbReference>
<keyword evidence="12" id="KW-0742">SOS response</keyword>
<evidence type="ECO:0000256" key="1">
    <source>
        <dbReference type="ARBA" id="ARBA00004496"/>
    </source>
</evidence>
<dbReference type="GO" id="GO:0006289">
    <property type="term" value="P:nucleotide-excision repair"/>
    <property type="evidence" value="ECO:0007669"/>
    <property type="project" value="InterPro"/>
</dbReference>
<protein>
    <recommendedName>
        <fullName evidence="11 12">UvrABC system protein B</fullName>
    </recommendedName>
</protein>
<dbReference type="AlphaFoldDB" id="A0A1F5ZYB4"/>
<evidence type="ECO:0000256" key="10">
    <source>
        <dbReference type="ARBA" id="ARBA00026033"/>
    </source>
</evidence>
<dbReference type="SUPFAM" id="SSF46600">
    <property type="entry name" value="C-terminal UvrC-binding domain of UvrB"/>
    <property type="match status" value="1"/>
</dbReference>
<dbReference type="GO" id="GO:0016887">
    <property type="term" value="F:ATP hydrolysis activity"/>
    <property type="evidence" value="ECO:0007669"/>
    <property type="project" value="InterPro"/>
</dbReference>
<keyword evidence="5 12" id="KW-0227">DNA damage</keyword>
<name>A0A1F5ZYB4_9BACT</name>
<dbReference type="InterPro" id="IPR036876">
    <property type="entry name" value="UVR_dom_sf"/>
</dbReference>
<dbReference type="SMART" id="SM00490">
    <property type="entry name" value="HELICc"/>
    <property type="match status" value="1"/>
</dbReference>
<dbReference type="InterPro" id="IPR004807">
    <property type="entry name" value="UvrB"/>
</dbReference>
<keyword evidence="8 12" id="KW-0267">Excision nuclease</keyword>
<evidence type="ECO:0000256" key="5">
    <source>
        <dbReference type="ARBA" id="ARBA00022763"/>
    </source>
</evidence>
<dbReference type="InterPro" id="IPR014001">
    <property type="entry name" value="Helicase_ATP-bd"/>
</dbReference>
<evidence type="ECO:0000256" key="2">
    <source>
        <dbReference type="ARBA" id="ARBA00008533"/>
    </source>
</evidence>
<dbReference type="InterPro" id="IPR041471">
    <property type="entry name" value="UvrB_inter"/>
</dbReference>
<keyword evidence="4" id="KW-0547">Nucleotide-binding</keyword>
<evidence type="ECO:0000256" key="6">
    <source>
        <dbReference type="ARBA" id="ARBA00022769"/>
    </source>
</evidence>
<dbReference type="GO" id="GO:0004518">
    <property type="term" value="F:nuclease activity"/>
    <property type="evidence" value="ECO:0007669"/>
    <property type="project" value="UniProtKB-KW"/>
</dbReference>
<comment type="caution">
    <text evidence="16">The sequence shown here is derived from an EMBL/GenBank/DDBJ whole genome shotgun (WGS) entry which is preliminary data.</text>
</comment>
<dbReference type="Pfam" id="PF02151">
    <property type="entry name" value="UVR"/>
    <property type="match status" value="1"/>
</dbReference>
<dbReference type="Pfam" id="PF04851">
    <property type="entry name" value="ResIII"/>
    <property type="match status" value="1"/>
</dbReference>
<reference evidence="16 17" key="1">
    <citation type="journal article" date="2016" name="Nat. Commun.">
        <title>Thousands of microbial genomes shed light on interconnected biogeochemical processes in an aquifer system.</title>
        <authorList>
            <person name="Anantharaman K."/>
            <person name="Brown C.T."/>
            <person name="Hug L.A."/>
            <person name="Sharon I."/>
            <person name="Castelle C.J."/>
            <person name="Probst A.J."/>
            <person name="Thomas B.C."/>
            <person name="Singh A."/>
            <person name="Wilkins M.J."/>
            <person name="Karaoz U."/>
            <person name="Brodie E.L."/>
            <person name="Williams K.H."/>
            <person name="Hubbard S.S."/>
            <person name="Banfield J.F."/>
        </authorList>
    </citation>
    <scope>NUCLEOTIDE SEQUENCE [LARGE SCALE GENOMIC DNA]</scope>
</reference>
<dbReference type="GO" id="GO:0003677">
    <property type="term" value="F:DNA binding"/>
    <property type="evidence" value="ECO:0007669"/>
    <property type="project" value="InterPro"/>
</dbReference>
<dbReference type="Pfam" id="PF00271">
    <property type="entry name" value="Helicase_C"/>
    <property type="match status" value="1"/>
</dbReference>
<evidence type="ECO:0000256" key="12">
    <source>
        <dbReference type="RuleBase" id="RU003587"/>
    </source>
</evidence>
<dbReference type="PANTHER" id="PTHR24029:SF0">
    <property type="entry name" value="UVRABC SYSTEM PROTEIN B"/>
    <property type="match status" value="1"/>
</dbReference>
<dbReference type="GO" id="GO:0005524">
    <property type="term" value="F:ATP binding"/>
    <property type="evidence" value="ECO:0007669"/>
    <property type="project" value="UniProtKB-KW"/>
</dbReference>
<dbReference type="Gene3D" id="3.40.50.300">
    <property type="entry name" value="P-loop containing nucleotide triphosphate hydrolases"/>
    <property type="match status" value="3"/>
</dbReference>
<keyword evidence="6 12" id="KW-0228">DNA excision</keyword>
<accession>A0A1F5ZYB4</accession>
<dbReference type="GO" id="GO:0005737">
    <property type="term" value="C:cytoplasm"/>
    <property type="evidence" value="ECO:0007669"/>
    <property type="project" value="UniProtKB-SubCell"/>
</dbReference>
<evidence type="ECO:0000256" key="4">
    <source>
        <dbReference type="ARBA" id="ARBA00022741"/>
    </source>
</evidence>
<evidence type="ECO:0000256" key="9">
    <source>
        <dbReference type="ARBA" id="ARBA00023204"/>
    </source>
</evidence>
<dbReference type="InterPro" id="IPR006935">
    <property type="entry name" value="Helicase/UvrB_N"/>
</dbReference>
<dbReference type="InterPro" id="IPR024759">
    <property type="entry name" value="UvrB_YAD/RRR_dom"/>
</dbReference>
<keyword evidence="9 12" id="KW-0234">DNA repair</keyword>
<dbReference type="GO" id="GO:0009432">
    <property type="term" value="P:SOS response"/>
    <property type="evidence" value="ECO:0007669"/>
    <property type="project" value="UniProtKB-KW"/>
</dbReference>
<dbReference type="SUPFAM" id="SSF52540">
    <property type="entry name" value="P-loop containing nucleoside triphosphate hydrolases"/>
    <property type="match status" value="2"/>
</dbReference>
<dbReference type="PANTHER" id="PTHR24029">
    <property type="entry name" value="UVRABC SYSTEM PROTEIN B"/>
    <property type="match status" value="1"/>
</dbReference>
<evidence type="ECO:0000256" key="3">
    <source>
        <dbReference type="ARBA" id="ARBA00022490"/>
    </source>
</evidence>
<dbReference type="Proteomes" id="UP000176253">
    <property type="component" value="Unassembled WGS sequence"/>
</dbReference>
<evidence type="ECO:0000313" key="17">
    <source>
        <dbReference type="Proteomes" id="UP000176253"/>
    </source>
</evidence>
<evidence type="ECO:0000256" key="8">
    <source>
        <dbReference type="ARBA" id="ARBA00022881"/>
    </source>
</evidence>
<dbReference type="CDD" id="cd17916">
    <property type="entry name" value="DEXHc_UvrB"/>
    <property type="match status" value="1"/>
</dbReference>
<dbReference type="PROSITE" id="PS50151">
    <property type="entry name" value="UVR"/>
    <property type="match status" value="1"/>
</dbReference>
<organism evidence="16 17">
    <name type="scientific">Candidatus Gottesmanbacteria bacterium RIFCSPHIGHO2_02_FULL_39_14</name>
    <dbReference type="NCBI Taxonomy" id="1798383"/>
    <lineage>
        <taxon>Bacteria</taxon>
        <taxon>Candidatus Gottesmaniibacteriota</taxon>
    </lineage>
</organism>
<evidence type="ECO:0000259" key="13">
    <source>
        <dbReference type="PROSITE" id="PS50151"/>
    </source>
</evidence>
<dbReference type="GO" id="GO:0009380">
    <property type="term" value="C:excinuclease repair complex"/>
    <property type="evidence" value="ECO:0007669"/>
    <property type="project" value="InterPro"/>
</dbReference>
<evidence type="ECO:0000313" key="16">
    <source>
        <dbReference type="EMBL" id="OGG17344.1"/>
    </source>
</evidence>
<dbReference type="NCBIfam" id="NF003673">
    <property type="entry name" value="PRK05298.1"/>
    <property type="match status" value="1"/>
</dbReference>
<dbReference type="Pfam" id="PF12344">
    <property type="entry name" value="UvrB"/>
    <property type="match status" value="1"/>
</dbReference>
<comment type="subcellular location">
    <subcellularLocation>
        <location evidence="1 12">Cytoplasm</location>
    </subcellularLocation>
</comment>
<dbReference type="PROSITE" id="PS51192">
    <property type="entry name" value="HELICASE_ATP_BIND_1"/>
    <property type="match status" value="1"/>
</dbReference>
<dbReference type="PROSITE" id="PS51194">
    <property type="entry name" value="HELICASE_CTER"/>
    <property type="match status" value="1"/>
</dbReference>
<keyword evidence="7" id="KW-0067">ATP-binding</keyword>
<dbReference type="STRING" id="1798383.A3D78_01555"/>
<comment type="subunit">
    <text evidence="10 12">Forms a heterotetramer with UvrA during the search for lesions. Interacts with UvrC in an incision complex.</text>
</comment>
<gene>
    <name evidence="16" type="ORF">A3D78_01555</name>
</gene>